<evidence type="ECO:0000313" key="5">
    <source>
        <dbReference type="Proteomes" id="UP000281474"/>
    </source>
</evidence>
<dbReference type="InterPro" id="IPR058624">
    <property type="entry name" value="MdtA-like_HH"/>
</dbReference>
<gene>
    <name evidence="4" type="ORF">D5018_09940</name>
</gene>
<dbReference type="GO" id="GO:0015562">
    <property type="term" value="F:efflux transmembrane transporter activity"/>
    <property type="evidence" value="ECO:0007669"/>
    <property type="project" value="TreeGrafter"/>
</dbReference>
<dbReference type="Gene3D" id="2.40.50.100">
    <property type="match status" value="1"/>
</dbReference>
<accession>A0A3L8PX48</accession>
<dbReference type="OrthoDB" id="8794034at2"/>
<evidence type="ECO:0000256" key="1">
    <source>
        <dbReference type="ARBA" id="ARBA00023054"/>
    </source>
</evidence>
<proteinExistence type="predicted"/>
<comment type="caution">
    <text evidence="4">The sequence shown here is derived from an EMBL/GenBank/DDBJ whole genome shotgun (WGS) entry which is preliminary data.</text>
</comment>
<dbReference type="GO" id="GO:0030313">
    <property type="term" value="C:cell envelope"/>
    <property type="evidence" value="ECO:0007669"/>
    <property type="project" value="UniProtKB-SubCell"/>
</dbReference>
<keyword evidence="1 2" id="KW-0175">Coiled coil</keyword>
<evidence type="ECO:0000313" key="4">
    <source>
        <dbReference type="EMBL" id="RLV59881.1"/>
    </source>
</evidence>
<dbReference type="InterPro" id="IPR030190">
    <property type="entry name" value="MacA_alpha-hairpin_sf"/>
</dbReference>
<dbReference type="Proteomes" id="UP000281474">
    <property type="component" value="Unassembled WGS sequence"/>
</dbReference>
<evidence type="ECO:0000259" key="3">
    <source>
        <dbReference type="Pfam" id="PF25876"/>
    </source>
</evidence>
<dbReference type="Gene3D" id="6.10.140.1990">
    <property type="match status" value="1"/>
</dbReference>
<name>A0A3L8PX48_9GAMM</name>
<sequence>MESIMIFKSKKFWIFIILVAGLVWLFRQDLGLESKEYSYQMVPIPAPNYSAVAQGKIDIEGGVIEISARQGGTYREVLVKEGDIVEQGQVLAVQEDDEERIGLKTAQASLKSSKAQLKSQQLNLRIKQRELARLKPLVEVDASSQLELDRANDDIESLKIQLEQQNAAIEQAEASLDSAKFRLDQRTIRAPRAGRIIEVKARPGMGASTLNVSTAFTLMPDAQKIVRTDLSQEFVGKVTVGQQATIIPNSDKTAAYSGKVIRVGEIFGRKSSSGSQGVGGGTGNDSMIEVVVAAGNIPLLIGQKVLVRFEKLSAEKALGAVADQGGKNDSSKSY</sequence>
<dbReference type="GO" id="GO:1990281">
    <property type="term" value="C:efflux pump complex"/>
    <property type="evidence" value="ECO:0007669"/>
    <property type="project" value="TreeGrafter"/>
</dbReference>
<evidence type="ECO:0000256" key="2">
    <source>
        <dbReference type="SAM" id="Coils"/>
    </source>
</evidence>
<dbReference type="SUPFAM" id="SSF111369">
    <property type="entry name" value="HlyD-like secretion proteins"/>
    <property type="match status" value="1"/>
</dbReference>
<keyword evidence="5" id="KW-1185">Reference proteome</keyword>
<dbReference type="EMBL" id="QZEI01000025">
    <property type="protein sequence ID" value="RLV59881.1"/>
    <property type="molecule type" value="Genomic_DNA"/>
</dbReference>
<dbReference type="AlphaFoldDB" id="A0A3L8PX48"/>
<organism evidence="4 5">
    <name type="scientific">Parashewanella curva</name>
    <dbReference type="NCBI Taxonomy" id="2338552"/>
    <lineage>
        <taxon>Bacteria</taxon>
        <taxon>Pseudomonadati</taxon>
        <taxon>Pseudomonadota</taxon>
        <taxon>Gammaproteobacteria</taxon>
        <taxon>Alteromonadales</taxon>
        <taxon>Shewanellaceae</taxon>
        <taxon>Parashewanella</taxon>
    </lineage>
</organism>
<dbReference type="Pfam" id="PF25876">
    <property type="entry name" value="HH_MFP_RND"/>
    <property type="match status" value="1"/>
</dbReference>
<reference evidence="4 5" key="1">
    <citation type="submission" date="2018-09" db="EMBL/GenBank/DDBJ databases">
        <title>Phylogeny of the Shewanellaceae, and recommendation for two new genera, Pseudoshewanella and Parashewanella.</title>
        <authorList>
            <person name="Wang G."/>
        </authorList>
    </citation>
    <scope>NUCLEOTIDE SEQUENCE [LARGE SCALE GENOMIC DNA]</scope>
    <source>
        <strain evidence="4 5">C51</strain>
    </source>
</reference>
<dbReference type="PANTHER" id="PTHR30469">
    <property type="entry name" value="MULTIDRUG RESISTANCE PROTEIN MDTA"/>
    <property type="match status" value="1"/>
</dbReference>
<dbReference type="GO" id="GO:1990961">
    <property type="term" value="P:xenobiotic detoxification by transmembrane export across the plasma membrane"/>
    <property type="evidence" value="ECO:0007669"/>
    <property type="project" value="InterPro"/>
</dbReference>
<feature type="coiled-coil region" evidence="2">
    <location>
        <begin position="103"/>
        <end position="182"/>
    </location>
</feature>
<feature type="domain" description="Multidrug resistance protein MdtA-like alpha-helical hairpin" evidence="3">
    <location>
        <begin position="126"/>
        <end position="185"/>
    </location>
</feature>
<dbReference type="PANTHER" id="PTHR30469:SF15">
    <property type="entry name" value="HLYD FAMILY OF SECRETION PROTEINS"/>
    <property type="match status" value="1"/>
</dbReference>
<protein>
    <submittedName>
        <fullName evidence="4">HlyD family efflux transporter periplasmic adaptor subunit</fullName>
    </submittedName>
</protein>
<dbReference type="GO" id="GO:0019898">
    <property type="term" value="C:extrinsic component of membrane"/>
    <property type="evidence" value="ECO:0007669"/>
    <property type="project" value="InterPro"/>
</dbReference>
<dbReference type="GO" id="GO:1990195">
    <property type="term" value="C:macrolide transmembrane transporter complex"/>
    <property type="evidence" value="ECO:0007669"/>
    <property type="project" value="InterPro"/>
</dbReference>